<keyword evidence="2" id="KW-1185">Reference proteome</keyword>
<dbReference type="OrthoDB" id="167809at2759"/>
<name>A0A9P4UFW2_9PLEO</name>
<evidence type="ECO:0000313" key="1">
    <source>
        <dbReference type="EMBL" id="KAF2448956.1"/>
    </source>
</evidence>
<sequence length="224" mass="25277">MPNVLVLSFEDFSFSSRQLYEQLLPKLLSRAAIHESLTTQDAINYILSGWPNVILVTDPVIAEESEESQKLLETVADYTKHHSCTTILMGFFVAAIETQTLDYIFKHHFHLRWKAAPEEHTSHEARLIASDQSLLRTTTLVPKFVAQAAWLTQVTPAQATYLGPIERGWAYAAFTRVGLGKLGYIGDTGFGDEPERLVLAMCHLDRPEDRVREEEGFDNLRLSG</sequence>
<comment type="caution">
    <text evidence="1">The sequence shown here is derived from an EMBL/GenBank/DDBJ whole genome shotgun (WGS) entry which is preliminary data.</text>
</comment>
<evidence type="ECO:0000313" key="2">
    <source>
        <dbReference type="Proteomes" id="UP000799764"/>
    </source>
</evidence>
<accession>A0A9P4UFW2</accession>
<proteinExistence type="predicted"/>
<gene>
    <name evidence="1" type="ORF">P171DRAFT_481993</name>
</gene>
<reference evidence="1" key="1">
    <citation type="journal article" date="2020" name="Stud. Mycol.">
        <title>101 Dothideomycetes genomes: a test case for predicting lifestyles and emergence of pathogens.</title>
        <authorList>
            <person name="Haridas S."/>
            <person name="Albert R."/>
            <person name="Binder M."/>
            <person name="Bloem J."/>
            <person name="Labutti K."/>
            <person name="Salamov A."/>
            <person name="Andreopoulos B."/>
            <person name="Baker S."/>
            <person name="Barry K."/>
            <person name="Bills G."/>
            <person name="Bluhm B."/>
            <person name="Cannon C."/>
            <person name="Castanera R."/>
            <person name="Culley D."/>
            <person name="Daum C."/>
            <person name="Ezra D."/>
            <person name="Gonzalez J."/>
            <person name="Henrissat B."/>
            <person name="Kuo A."/>
            <person name="Liang C."/>
            <person name="Lipzen A."/>
            <person name="Lutzoni F."/>
            <person name="Magnuson J."/>
            <person name="Mondo S."/>
            <person name="Nolan M."/>
            <person name="Ohm R."/>
            <person name="Pangilinan J."/>
            <person name="Park H.-J."/>
            <person name="Ramirez L."/>
            <person name="Alfaro M."/>
            <person name="Sun H."/>
            <person name="Tritt A."/>
            <person name="Yoshinaga Y."/>
            <person name="Zwiers L.-H."/>
            <person name="Turgeon B."/>
            <person name="Goodwin S."/>
            <person name="Spatafora J."/>
            <person name="Crous P."/>
            <person name="Grigoriev I."/>
        </authorList>
    </citation>
    <scope>NUCLEOTIDE SEQUENCE</scope>
    <source>
        <strain evidence="1">CBS 690.94</strain>
    </source>
</reference>
<dbReference type="EMBL" id="MU001495">
    <property type="protein sequence ID" value="KAF2448956.1"/>
    <property type="molecule type" value="Genomic_DNA"/>
</dbReference>
<dbReference type="AlphaFoldDB" id="A0A9P4UFW2"/>
<organism evidence="1 2">
    <name type="scientific">Karstenula rhodostoma CBS 690.94</name>
    <dbReference type="NCBI Taxonomy" id="1392251"/>
    <lineage>
        <taxon>Eukaryota</taxon>
        <taxon>Fungi</taxon>
        <taxon>Dikarya</taxon>
        <taxon>Ascomycota</taxon>
        <taxon>Pezizomycotina</taxon>
        <taxon>Dothideomycetes</taxon>
        <taxon>Pleosporomycetidae</taxon>
        <taxon>Pleosporales</taxon>
        <taxon>Massarineae</taxon>
        <taxon>Didymosphaeriaceae</taxon>
        <taxon>Karstenula</taxon>
    </lineage>
</organism>
<dbReference type="Proteomes" id="UP000799764">
    <property type="component" value="Unassembled WGS sequence"/>
</dbReference>
<protein>
    <submittedName>
        <fullName evidence="1">Uncharacterized protein</fullName>
    </submittedName>
</protein>